<dbReference type="Pfam" id="PF14111">
    <property type="entry name" value="DUF4283"/>
    <property type="match status" value="1"/>
</dbReference>
<keyword evidence="4" id="KW-1185">Reference proteome</keyword>
<dbReference type="Pfam" id="PF14392">
    <property type="entry name" value="zf-CCHC_4"/>
    <property type="match status" value="1"/>
</dbReference>
<proteinExistence type="predicted"/>
<dbReference type="PANTHER" id="PTHR31286:SF167">
    <property type="entry name" value="OS09G0268800 PROTEIN"/>
    <property type="match status" value="1"/>
</dbReference>
<dbReference type="OrthoDB" id="990360at2759"/>
<dbReference type="PANTHER" id="PTHR31286">
    <property type="entry name" value="GLYCINE-RICH CELL WALL STRUCTURAL PROTEIN 1.8-LIKE"/>
    <property type="match status" value="1"/>
</dbReference>
<dbReference type="Proteomes" id="UP000187203">
    <property type="component" value="Unassembled WGS sequence"/>
</dbReference>
<evidence type="ECO:0000259" key="1">
    <source>
        <dbReference type="Pfam" id="PF14111"/>
    </source>
</evidence>
<comment type="caution">
    <text evidence="3">The sequence shown here is derived from an EMBL/GenBank/DDBJ whole genome shotgun (WGS) entry which is preliminary data.</text>
</comment>
<gene>
    <name evidence="3" type="ORF">COLO4_27112</name>
</gene>
<name>A0A1R3HSY0_9ROSI</name>
<organism evidence="3 4">
    <name type="scientific">Corchorus olitorius</name>
    <dbReference type="NCBI Taxonomy" id="93759"/>
    <lineage>
        <taxon>Eukaryota</taxon>
        <taxon>Viridiplantae</taxon>
        <taxon>Streptophyta</taxon>
        <taxon>Embryophyta</taxon>
        <taxon>Tracheophyta</taxon>
        <taxon>Spermatophyta</taxon>
        <taxon>Magnoliopsida</taxon>
        <taxon>eudicotyledons</taxon>
        <taxon>Gunneridae</taxon>
        <taxon>Pentapetalae</taxon>
        <taxon>rosids</taxon>
        <taxon>malvids</taxon>
        <taxon>Malvales</taxon>
        <taxon>Malvaceae</taxon>
        <taxon>Grewioideae</taxon>
        <taxon>Apeibeae</taxon>
        <taxon>Corchorus</taxon>
    </lineage>
</organism>
<dbReference type="InterPro" id="IPR025836">
    <property type="entry name" value="Zn_knuckle_CX2CX4HX4C"/>
</dbReference>
<feature type="domain" description="DUF4283" evidence="1">
    <location>
        <begin position="1"/>
        <end position="53"/>
    </location>
</feature>
<dbReference type="AlphaFoldDB" id="A0A1R3HSY0"/>
<dbReference type="InterPro" id="IPR040256">
    <property type="entry name" value="At4g02000-like"/>
</dbReference>
<dbReference type="InterPro" id="IPR025558">
    <property type="entry name" value="DUF4283"/>
</dbReference>
<evidence type="ECO:0000313" key="3">
    <source>
        <dbReference type="EMBL" id="OMO73432.1"/>
    </source>
</evidence>
<feature type="domain" description="Zinc knuckle CX2CX4HX4C" evidence="2">
    <location>
        <begin position="113"/>
        <end position="158"/>
    </location>
</feature>
<sequence length="447" mass="48810">MIQAWKPELGLSVKEVGEKLYLFEFDDKIERDRVLVTQPWSFQRSLLLLSDYNGYQQPDSVVFDACPFWIRVYGVPPVMMNDMVGYAIGSSIRLVQDVDDSDGRFLRIRVEQDIVEPIKKGTTITTPDGDLEVTFTYEKSPDYCYVCGSFIHQEGDCPIGIAQIKLQGFAVKKFSPNLKADSPTPKNRLVRESTQVFSAGIAPEEKPRSLVNGEGSSRVRSKAAASPFRRLRLEGGCDRREGKQALPAPSVVGDTDSVLQELGRRFQNHVDSLILHGRKVAREVGAEDGSCEIISEFHGKVDAVDQNFEAKRDCGQMVVASNKEDVVPRNLVMDTVGLRGTSGPETIILGVGPYMGQLEGNDGAVRNGQGLKCGGPILGRSKLRIGEVGQSDLGIGTVGKEVRLGHGVEGTVGPKVINKGGDLGPKKMVSSPLYYNLISPSNIDQQP</sequence>
<evidence type="ECO:0000259" key="2">
    <source>
        <dbReference type="Pfam" id="PF14392"/>
    </source>
</evidence>
<dbReference type="STRING" id="93759.A0A1R3HSY0"/>
<accession>A0A1R3HSY0</accession>
<evidence type="ECO:0008006" key="5">
    <source>
        <dbReference type="Google" id="ProtNLM"/>
    </source>
</evidence>
<protein>
    <recommendedName>
        <fullName evidence="5">DUF4283 domain-containing protein</fullName>
    </recommendedName>
</protein>
<reference evidence="4" key="1">
    <citation type="submission" date="2013-09" db="EMBL/GenBank/DDBJ databases">
        <title>Corchorus olitorius genome sequencing.</title>
        <authorList>
            <person name="Alam M."/>
            <person name="Haque M.S."/>
            <person name="Islam M.S."/>
            <person name="Emdad E.M."/>
            <person name="Islam M.M."/>
            <person name="Ahmed B."/>
            <person name="Halim A."/>
            <person name="Hossen Q.M.M."/>
            <person name="Hossain M.Z."/>
            <person name="Ahmed R."/>
            <person name="Khan M.M."/>
            <person name="Islam R."/>
            <person name="Rashid M.M."/>
            <person name="Khan S.A."/>
            <person name="Rahman M.S."/>
            <person name="Alam M."/>
            <person name="Yahiya A.S."/>
            <person name="Khan M.S."/>
            <person name="Azam M.S."/>
            <person name="Haque T."/>
            <person name="Lashkar M.Z.H."/>
            <person name="Akhand A.I."/>
            <person name="Morshed G."/>
            <person name="Roy S."/>
            <person name="Uddin K.S."/>
            <person name="Rabeya T."/>
            <person name="Hossain A.S."/>
            <person name="Chowdhury A."/>
            <person name="Snigdha A.R."/>
            <person name="Mortoza M.S."/>
            <person name="Matin S.A."/>
            <person name="Hoque S.M.E."/>
            <person name="Islam M.K."/>
            <person name="Roy D.K."/>
            <person name="Haider R."/>
            <person name="Moosa M.M."/>
            <person name="Elias S.M."/>
            <person name="Hasan A.M."/>
            <person name="Jahan S."/>
            <person name="Shafiuddin M."/>
            <person name="Mahmood N."/>
            <person name="Shommy N.S."/>
        </authorList>
    </citation>
    <scope>NUCLEOTIDE SEQUENCE [LARGE SCALE GENOMIC DNA]</scope>
    <source>
        <strain evidence="4">cv. O-4</strain>
    </source>
</reference>
<evidence type="ECO:0000313" key="4">
    <source>
        <dbReference type="Proteomes" id="UP000187203"/>
    </source>
</evidence>
<dbReference type="EMBL" id="AWUE01019435">
    <property type="protein sequence ID" value="OMO73432.1"/>
    <property type="molecule type" value="Genomic_DNA"/>
</dbReference>